<dbReference type="GO" id="GO:0004361">
    <property type="term" value="F:glutaryl-CoA dehydrogenase activity"/>
    <property type="evidence" value="ECO:0007669"/>
    <property type="project" value="UniProtKB-EC"/>
</dbReference>
<dbReference type="GO" id="GO:0005743">
    <property type="term" value="C:mitochondrial inner membrane"/>
    <property type="evidence" value="ECO:0007669"/>
    <property type="project" value="TreeGrafter"/>
</dbReference>
<reference evidence="17 18" key="1">
    <citation type="journal article" date="2024" name="J Genomics">
        <title>Draft genome sequencing and assembly of Favolaschia claudopus CIRM-BRFM 2984 isolated from oak limbs.</title>
        <authorList>
            <person name="Navarro D."/>
            <person name="Drula E."/>
            <person name="Chaduli D."/>
            <person name="Cazenave R."/>
            <person name="Ahrendt S."/>
            <person name="Wang J."/>
            <person name="Lipzen A."/>
            <person name="Daum C."/>
            <person name="Barry K."/>
            <person name="Grigoriev I.V."/>
            <person name="Favel A."/>
            <person name="Rosso M.N."/>
            <person name="Martin F."/>
        </authorList>
    </citation>
    <scope>NUCLEOTIDE SEQUENCE [LARGE SCALE GENOMIC DNA]</scope>
    <source>
        <strain evidence="17 18">CIRM-BRFM 2984</strain>
    </source>
</reference>
<dbReference type="EC" id="1.3.8.6" evidence="11"/>
<proteinExistence type="inferred from homology"/>
<evidence type="ECO:0000256" key="5">
    <source>
        <dbReference type="ARBA" id="ARBA00022827"/>
    </source>
</evidence>
<keyword evidence="6" id="KW-0809">Transit peptide</keyword>
<evidence type="ECO:0000256" key="9">
    <source>
        <dbReference type="ARBA" id="ARBA00037899"/>
    </source>
</evidence>
<dbReference type="Pfam" id="PF02771">
    <property type="entry name" value="Acyl-CoA_dh_N"/>
    <property type="match status" value="1"/>
</dbReference>
<evidence type="ECO:0000256" key="6">
    <source>
        <dbReference type="ARBA" id="ARBA00022946"/>
    </source>
</evidence>
<comment type="subcellular location">
    <subcellularLocation>
        <location evidence="2">Mitochondrion matrix</location>
    </subcellularLocation>
</comment>
<dbReference type="InterPro" id="IPR009075">
    <property type="entry name" value="AcylCo_DH/oxidase_C"/>
</dbReference>
<dbReference type="Gene3D" id="2.40.110.10">
    <property type="entry name" value="Butyryl-CoA Dehydrogenase, subunit A, domain 2"/>
    <property type="match status" value="1"/>
</dbReference>
<comment type="pathway">
    <text evidence="10">Amino-acid metabolism; tryptophan metabolism.</text>
</comment>
<evidence type="ECO:0000256" key="13">
    <source>
        <dbReference type="RuleBase" id="RU362125"/>
    </source>
</evidence>
<keyword evidence="4 13" id="KW-0285">Flavoprotein</keyword>
<feature type="domain" description="Acyl-CoA oxidase/dehydrogenase middle" evidence="15">
    <location>
        <begin position="162"/>
        <end position="254"/>
    </location>
</feature>
<dbReference type="GO" id="GO:0033539">
    <property type="term" value="P:fatty acid beta-oxidation using acyl-CoA dehydrogenase"/>
    <property type="evidence" value="ECO:0007669"/>
    <property type="project" value="TreeGrafter"/>
</dbReference>
<evidence type="ECO:0000256" key="2">
    <source>
        <dbReference type="ARBA" id="ARBA00004305"/>
    </source>
</evidence>
<evidence type="ECO:0000259" key="14">
    <source>
        <dbReference type="Pfam" id="PF00441"/>
    </source>
</evidence>
<evidence type="ECO:0000313" key="17">
    <source>
        <dbReference type="EMBL" id="KAK7057566.1"/>
    </source>
</evidence>
<evidence type="ECO:0000256" key="11">
    <source>
        <dbReference type="ARBA" id="ARBA00039033"/>
    </source>
</evidence>
<accession>A0AAW0E025</accession>
<sequence length="421" mass="45756">MASTFLVSTRFALKRAGRTSLNRVRCASTEAANWNHQDPLNLDSLLTEDERAIRDTAHEYCQEKLLPRVLDAWRTEEFNHDILPEMGKLGLLGPTIEGYGCAGVSNVAYGLIQREIERVDSGYRSTASVQSSLVMHPIHEFGTDAQKEKYLPRLATGEIVGAFGLTEPNHGSDPAGMETTAEETDGGFIINGSKTWISNAPVADLFVVWANCKWDGKIRGFLLEKGAKGLTAPPIKNKVALRVSLTGSIFMDSVKVSHDALLPKSKGLGSPFSCLNSARYGISWGVMGALEDCIDRALAYALERRQFKRPIASFQLVQKKLADAQTEAALGLLASLQVGRLKDAGKLSPNMVSMVKRNNCGKALLHARAVLDIFGGNACADEYHVGRHAANLQVTNTYEGTNDIHALILGRAMTGIQAFVN</sequence>
<keyword evidence="8" id="KW-0496">Mitochondrion</keyword>
<dbReference type="GO" id="GO:0005759">
    <property type="term" value="C:mitochondrial matrix"/>
    <property type="evidence" value="ECO:0007669"/>
    <property type="project" value="UniProtKB-SubCell"/>
</dbReference>
<evidence type="ECO:0000256" key="10">
    <source>
        <dbReference type="ARBA" id="ARBA00037927"/>
    </source>
</evidence>
<feature type="domain" description="Acyl-CoA dehydrogenase/oxidase N-terminal" evidence="16">
    <location>
        <begin position="47"/>
        <end position="158"/>
    </location>
</feature>
<comment type="pathway">
    <text evidence="9">Amino-acid metabolism; lysine degradation.</text>
</comment>
<dbReference type="Gene3D" id="1.10.540.10">
    <property type="entry name" value="Acyl-CoA dehydrogenase/oxidase, N-terminal domain"/>
    <property type="match status" value="1"/>
</dbReference>
<evidence type="ECO:0000256" key="1">
    <source>
        <dbReference type="ARBA" id="ARBA00001974"/>
    </source>
</evidence>
<keyword evidence="5 13" id="KW-0274">FAD</keyword>
<evidence type="ECO:0000256" key="8">
    <source>
        <dbReference type="ARBA" id="ARBA00023128"/>
    </source>
</evidence>
<evidence type="ECO:0000256" key="7">
    <source>
        <dbReference type="ARBA" id="ARBA00023002"/>
    </source>
</evidence>
<name>A0AAW0E025_9AGAR</name>
<evidence type="ECO:0000313" key="18">
    <source>
        <dbReference type="Proteomes" id="UP001362999"/>
    </source>
</evidence>
<dbReference type="InterPro" id="IPR013786">
    <property type="entry name" value="AcylCoA_DH/ox_N"/>
</dbReference>
<keyword evidence="18" id="KW-1185">Reference proteome</keyword>
<dbReference type="InterPro" id="IPR006091">
    <property type="entry name" value="Acyl-CoA_Oxase/DH_mid-dom"/>
</dbReference>
<dbReference type="Pfam" id="PF00441">
    <property type="entry name" value="Acyl-CoA_dh_1"/>
    <property type="match status" value="1"/>
</dbReference>
<comment type="caution">
    <text evidence="17">The sequence shown here is derived from an EMBL/GenBank/DDBJ whole genome shotgun (WGS) entry which is preliminary data.</text>
</comment>
<dbReference type="Gene3D" id="1.20.140.10">
    <property type="entry name" value="Butyryl-CoA Dehydrogenase, subunit A, domain 3"/>
    <property type="match status" value="1"/>
</dbReference>
<dbReference type="EMBL" id="JAWWNJ010000004">
    <property type="protein sequence ID" value="KAK7057566.1"/>
    <property type="molecule type" value="Genomic_DNA"/>
</dbReference>
<dbReference type="SUPFAM" id="SSF56645">
    <property type="entry name" value="Acyl-CoA dehydrogenase NM domain-like"/>
    <property type="match status" value="1"/>
</dbReference>
<gene>
    <name evidence="17" type="ORF">R3P38DRAFT_2841778</name>
</gene>
<dbReference type="InterPro" id="IPR037069">
    <property type="entry name" value="AcylCoA_DH/ox_N_sf"/>
</dbReference>
<evidence type="ECO:0000259" key="16">
    <source>
        <dbReference type="Pfam" id="PF02771"/>
    </source>
</evidence>
<comment type="similarity">
    <text evidence="3 13">Belongs to the acyl-CoA dehydrogenase family.</text>
</comment>
<comment type="catalytic activity">
    <reaction evidence="12">
        <text>glutaryl-CoA + oxidized [electron-transfer flavoprotein] + 2 H(+) = (2E)-butenoyl-CoA + reduced [electron-transfer flavoprotein] + CO2</text>
        <dbReference type="Rhea" id="RHEA:13389"/>
        <dbReference type="Rhea" id="RHEA-COMP:10685"/>
        <dbReference type="Rhea" id="RHEA-COMP:10686"/>
        <dbReference type="ChEBI" id="CHEBI:15378"/>
        <dbReference type="ChEBI" id="CHEBI:16526"/>
        <dbReference type="ChEBI" id="CHEBI:57332"/>
        <dbReference type="ChEBI" id="CHEBI:57378"/>
        <dbReference type="ChEBI" id="CHEBI:57692"/>
        <dbReference type="ChEBI" id="CHEBI:58307"/>
        <dbReference type="EC" id="1.3.8.6"/>
    </reaction>
</comment>
<dbReference type="AlphaFoldDB" id="A0AAW0E025"/>
<dbReference type="InterPro" id="IPR036250">
    <property type="entry name" value="AcylCo_DH-like_C"/>
</dbReference>
<organism evidence="17 18">
    <name type="scientific">Favolaschia claudopus</name>
    <dbReference type="NCBI Taxonomy" id="2862362"/>
    <lineage>
        <taxon>Eukaryota</taxon>
        <taxon>Fungi</taxon>
        <taxon>Dikarya</taxon>
        <taxon>Basidiomycota</taxon>
        <taxon>Agaricomycotina</taxon>
        <taxon>Agaricomycetes</taxon>
        <taxon>Agaricomycetidae</taxon>
        <taxon>Agaricales</taxon>
        <taxon>Marasmiineae</taxon>
        <taxon>Mycenaceae</taxon>
        <taxon>Favolaschia</taxon>
    </lineage>
</organism>
<dbReference type="GO" id="GO:0000062">
    <property type="term" value="F:fatty-acyl-CoA binding"/>
    <property type="evidence" value="ECO:0007669"/>
    <property type="project" value="TreeGrafter"/>
</dbReference>
<evidence type="ECO:0000259" key="15">
    <source>
        <dbReference type="Pfam" id="PF02770"/>
    </source>
</evidence>
<dbReference type="InterPro" id="IPR046373">
    <property type="entry name" value="Acyl-CoA_Oxase/DH_mid-dom_sf"/>
</dbReference>
<dbReference type="GO" id="GO:0050660">
    <property type="term" value="F:flavin adenine dinucleotide binding"/>
    <property type="evidence" value="ECO:0007669"/>
    <property type="project" value="InterPro"/>
</dbReference>
<keyword evidence="7 13" id="KW-0560">Oxidoreductase</keyword>
<dbReference type="PANTHER" id="PTHR42807">
    <property type="entry name" value="GLUTARYL-COA DEHYDROGENASE, MITOCHONDRIAL"/>
    <property type="match status" value="1"/>
</dbReference>
<comment type="cofactor">
    <cofactor evidence="1 13">
        <name>FAD</name>
        <dbReference type="ChEBI" id="CHEBI:57692"/>
    </cofactor>
</comment>
<dbReference type="FunFam" id="2.40.110.10:FF:000008">
    <property type="entry name" value="Glutaryl-CoA dehydrogenase, mitochondrial"/>
    <property type="match status" value="1"/>
</dbReference>
<dbReference type="GO" id="GO:0046949">
    <property type="term" value="P:fatty-acyl-CoA biosynthetic process"/>
    <property type="evidence" value="ECO:0007669"/>
    <property type="project" value="TreeGrafter"/>
</dbReference>
<dbReference type="Pfam" id="PF02770">
    <property type="entry name" value="Acyl-CoA_dh_M"/>
    <property type="match status" value="1"/>
</dbReference>
<evidence type="ECO:0000256" key="3">
    <source>
        <dbReference type="ARBA" id="ARBA00009347"/>
    </source>
</evidence>
<protein>
    <recommendedName>
        <fullName evidence="11">glutaryl-CoA dehydrogenase (ETF)</fullName>
        <ecNumber evidence="11">1.3.8.6</ecNumber>
    </recommendedName>
</protein>
<dbReference type="CDD" id="cd01151">
    <property type="entry name" value="GCD"/>
    <property type="match status" value="1"/>
</dbReference>
<dbReference type="PANTHER" id="PTHR42807:SF1">
    <property type="entry name" value="GLUTARYL-COA DEHYDROGENASE, MITOCHONDRIAL"/>
    <property type="match status" value="1"/>
</dbReference>
<dbReference type="InterPro" id="IPR052033">
    <property type="entry name" value="Glutaryl-CoA_DH_mitochondrial"/>
</dbReference>
<dbReference type="InterPro" id="IPR009100">
    <property type="entry name" value="AcylCoA_DH/oxidase_NM_dom_sf"/>
</dbReference>
<evidence type="ECO:0000256" key="4">
    <source>
        <dbReference type="ARBA" id="ARBA00022630"/>
    </source>
</evidence>
<evidence type="ECO:0000256" key="12">
    <source>
        <dbReference type="ARBA" id="ARBA00049493"/>
    </source>
</evidence>
<dbReference type="Proteomes" id="UP001362999">
    <property type="component" value="Unassembled WGS sequence"/>
</dbReference>
<feature type="domain" description="Acyl-CoA dehydrogenase/oxidase C-terminal" evidence="14">
    <location>
        <begin position="266"/>
        <end position="413"/>
    </location>
</feature>
<dbReference type="FunFam" id="1.20.140.10:FF:000006">
    <property type="entry name" value="Glutaryl-CoA dehydrogenase, mitochondrial"/>
    <property type="match status" value="1"/>
</dbReference>
<dbReference type="SUPFAM" id="SSF47203">
    <property type="entry name" value="Acyl-CoA dehydrogenase C-terminal domain-like"/>
    <property type="match status" value="1"/>
</dbReference>
<dbReference type="FunFam" id="1.10.540.10:FF:000003">
    <property type="entry name" value="glutaryl-CoA dehydrogenase, mitochondrial"/>
    <property type="match status" value="1"/>
</dbReference>